<accession>A0A1J8PKU9</accession>
<keyword evidence="8" id="KW-1185">Reference proteome</keyword>
<dbReference type="STRING" id="1225476.A1D18_01035"/>
<comment type="catalytic activity">
    <reaction evidence="3 4">
        <text>(R)-4'-phosphopantothenate + L-cysteine + CTP = N-[(R)-4-phosphopantothenoyl]-L-cysteine + CMP + diphosphate + H(+)</text>
        <dbReference type="Rhea" id="RHEA:19397"/>
        <dbReference type="ChEBI" id="CHEBI:10986"/>
        <dbReference type="ChEBI" id="CHEBI:15378"/>
        <dbReference type="ChEBI" id="CHEBI:33019"/>
        <dbReference type="ChEBI" id="CHEBI:35235"/>
        <dbReference type="ChEBI" id="CHEBI:37563"/>
        <dbReference type="ChEBI" id="CHEBI:59458"/>
        <dbReference type="ChEBI" id="CHEBI:60377"/>
        <dbReference type="EC" id="6.3.2.5"/>
    </reaction>
</comment>
<evidence type="ECO:0000259" key="5">
    <source>
        <dbReference type="Pfam" id="PF02441"/>
    </source>
</evidence>
<dbReference type="SUPFAM" id="SSF52507">
    <property type="entry name" value="Homo-oligomeric flavin-containing Cys decarboxylases, HFCD"/>
    <property type="match status" value="1"/>
</dbReference>
<dbReference type="HAMAP" id="MF_02225">
    <property type="entry name" value="CoaBC"/>
    <property type="match status" value="1"/>
</dbReference>
<feature type="domain" description="Flavoprotein" evidence="5">
    <location>
        <begin position="3"/>
        <end position="173"/>
    </location>
</feature>
<keyword evidence="3" id="KW-0460">Magnesium</keyword>
<organism evidence="7 8">
    <name type="scientific">Candidatus Rickettsiella isopodorum</name>
    <dbReference type="NCBI Taxonomy" id="1225476"/>
    <lineage>
        <taxon>Bacteria</taxon>
        <taxon>Pseudomonadati</taxon>
        <taxon>Pseudomonadota</taxon>
        <taxon>Gammaproteobacteria</taxon>
        <taxon>Legionellales</taxon>
        <taxon>Coxiellaceae</taxon>
        <taxon>Rickettsiella</taxon>
    </lineage>
</organism>
<feature type="region of interest" description="Phosphopantothenoylcysteine decarboxylase" evidence="3">
    <location>
        <begin position="1"/>
        <end position="186"/>
    </location>
</feature>
<sequence>MNKRILLGITGSIAAYKTPELIRKLKEQHYEIRVVLTSCGKAFVTPLTLQAVSQHKIYDELIDIEAEAAMSHIELARWPDCILIAPATAHLIAKLAHGFADDLLSTLCLAANARLIIVPAMNQAMWSNQATQDNINKLKERDCLFLGPGEGSQACGEFGFGRMLEPLEIVEALSKVFIKPYLQEQRILITAGPTQEGIDPVRYLSNRSSGKMGFALAQAAIEAGAEVTLISGPVALIPPPKLKFISVKTATEMLVAVQKEISHQTIFISTAAVADYQIVNPALQKIKKSNALLTLQLKPTIDILASVSQMNLQPKPLLVGFAAETEYILKFAEEKRRNKNIDLMVVNDVSQSDIGFDSDKNEVTVLSSDVPIHLACATKQSIAQQLLHIVANRILSMSKKNAKTPL</sequence>
<keyword evidence="3" id="KW-0479">Metal-binding</keyword>
<dbReference type="Gene3D" id="3.40.50.10300">
    <property type="entry name" value="CoaB-like"/>
    <property type="match status" value="1"/>
</dbReference>
<comment type="cofactor">
    <cofactor evidence="3">
        <name>FMN</name>
        <dbReference type="ChEBI" id="CHEBI:58210"/>
    </cofactor>
    <text evidence="3">Binds 1 FMN per subunit.</text>
</comment>
<evidence type="ECO:0000313" key="7">
    <source>
        <dbReference type="EMBL" id="OIZ95749.1"/>
    </source>
</evidence>
<dbReference type="NCBIfam" id="TIGR00521">
    <property type="entry name" value="coaBC_dfp"/>
    <property type="match status" value="1"/>
</dbReference>
<dbReference type="Pfam" id="PF04127">
    <property type="entry name" value="DFP"/>
    <property type="match status" value="1"/>
</dbReference>
<feature type="active site" description="Proton donor" evidence="3">
    <location>
        <position position="155"/>
    </location>
</feature>
<feature type="binding site" evidence="3">
    <location>
        <position position="275"/>
    </location>
    <ligand>
        <name>CTP</name>
        <dbReference type="ChEBI" id="CHEBI:37563"/>
    </ligand>
</feature>
<comment type="cofactor">
    <cofactor evidence="3">
        <name>Mg(2+)</name>
        <dbReference type="ChEBI" id="CHEBI:18420"/>
    </cofactor>
</comment>
<comment type="caution">
    <text evidence="3">Lacks conserved residue(s) required for the propagation of feature annotation.</text>
</comment>
<keyword evidence="3 4" id="KW-0285">Flavoprotein</keyword>
<keyword evidence="3 4" id="KW-0436">Ligase</keyword>
<dbReference type="GO" id="GO:0015941">
    <property type="term" value="P:pantothenate catabolic process"/>
    <property type="evidence" value="ECO:0007669"/>
    <property type="project" value="InterPro"/>
</dbReference>
<protein>
    <recommendedName>
        <fullName evidence="3">Coenzyme A biosynthesis bifunctional protein CoaBC</fullName>
    </recommendedName>
    <alternativeName>
        <fullName evidence="3">DNA/pantothenate metabolism flavoprotein</fullName>
    </alternativeName>
    <alternativeName>
        <fullName evidence="3">Phosphopantothenoylcysteine synthetase/decarboxylase</fullName>
        <shortName evidence="3">PPCS-PPCDC</shortName>
    </alternativeName>
    <domain>
        <recommendedName>
            <fullName evidence="3">Phosphopantothenoylcysteine decarboxylase</fullName>
            <shortName evidence="3">PPC decarboxylase</shortName>
            <shortName evidence="3">PPC-DC</shortName>
            <ecNumber evidence="3">4.1.1.36</ecNumber>
        </recommendedName>
        <alternativeName>
            <fullName evidence="3">CoaC</fullName>
        </alternativeName>
    </domain>
    <domain>
        <recommendedName>
            <fullName evidence="3">Phosphopantothenate--cysteine ligase</fullName>
            <ecNumber evidence="3">6.3.2.5</ecNumber>
        </recommendedName>
        <alternativeName>
            <fullName evidence="3">CoaB</fullName>
        </alternativeName>
        <alternativeName>
            <fullName evidence="3">Phosphopantothenoylcysteine synthetase</fullName>
            <shortName evidence="3">PPC synthetase</shortName>
            <shortName evidence="3">PPC-S</shortName>
        </alternativeName>
    </domain>
</protein>
<feature type="region of interest" description="Phosphopantothenate--cysteine ligase" evidence="3">
    <location>
        <begin position="187"/>
        <end position="406"/>
    </location>
</feature>
<dbReference type="GO" id="GO:0004633">
    <property type="term" value="F:phosphopantothenoylcysteine decarboxylase activity"/>
    <property type="evidence" value="ECO:0007669"/>
    <property type="project" value="UniProtKB-UniRule"/>
</dbReference>
<dbReference type="AlphaFoldDB" id="A0A1J8PKU9"/>
<feature type="domain" description="DNA/pantothenate metabolism flavoprotein C-terminal" evidence="6">
    <location>
        <begin position="182"/>
        <end position="392"/>
    </location>
</feature>
<dbReference type="InterPro" id="IPR035929">
    <property type="entry name" value="CoaB-like_sf"/>
</dbReference>
<evidence type="ECO:0000256" key="2">
    <source>
        <dbReference type="ARBA" id="ARBA00023239"/>
    </source>
</evidence>
<dbReference type="GO" id="GO:0046872">
    <property type="term" value="F:metal ion binding"/>
    <property type="evidence" value="ECO:0007669"/>
    <property type="project" value="UniProtKB-KW"/>
</dbReference>
<dbReference type="GO" id="GO:0071513">
    <property type="term" value="C:phosphopantothenoylcysteine decarboxylase complex"/>
    <property type="evidence" value="ECO:0007669"/>
    <property type="project" value="TreeGrafter"/>
</dbReference>
<keyword evidence="2 3" id="KW-0456">Lyase</keyword>
<name>A0A1J8PKU9_9COXI</name>
<feature type="binding site" evidence="3">
    <location>
        <position position="339"/>
    </location>
    <ligand>
        <name>CTP</name>
        <dbReference type="ChEBI" id="CHEBI:37563"/>
    </ligand>
</feature>
<dbReference type="RefSeq" id="WP_071661971.1">
    <property type="nucleotide sequence ID" value="NZ_LUKY01000029.1"/>
</dbReference>
<comment type="similarity">
    <text evidence="3 4">In the N-terminal section; belongs to the HFCD (homo-oligomeric flavin containing Cys decarboxylase) superfamily.</text>
</comment>
<dbReference type="UniPathway" id="UPA00241">
    <property type="reaction ID" value="UER00353"/>
</dbReference>
<comment type="pathway">
    <text evidence="3 4">Cofactor biosynthesis; coenzyme A biosynthesis; CoA from (R)-pantothenate: step 3/5.</text>
</comment>
<comment type="similarity">
    <text evidence="3 4">In the C-terminal section; belongs to the PPC synthetase family.</text>
</comment>
<evidence type="ECO:0000256" key="3">
    <source>
        <dbReference type="HAMAP-Rule" id="MF_02225"/>
    </source>
</evidence>
<dbReference type="OrthoDB" id="9802554at2"/>
<dbReference type="PANTHER" id="PTHR14359:SF6">
    <property type="entry name" value="PHOSPHOPANTOTHENOYLCYSTEINE DECARBOXYLASE"/>
    <property type="match status" value="1"/>
</dbReference>
<proteinExistence type="inferred from homology"/>
<comment type="function">
    <text evidence="3">Catalyzes two sequential steps in the biosynthesis of coenzyme A. In the first step cysteine is conjugated to 4'-phosphopantothenate to form 4-phosphopantothenoylcysteine. In the second step the latter compound is decarboxylated to form 4'-phosphopantotheine.</text>
</comment>
<evidence type="ECO:0000256" key="4">
    <source>
        <dbReference type="RuleBase" id="RU364078"/>
    </source>
</evidence>
<dbReference type="PANTHER" id="PTHR14359">
    <property type="entry name" value="HOMO-OLIGOMERIC FLAVIN CONTAINING CYS DECARBOXYLASE FAMILY"/>
    <property type="match status" value="1"/>
</dbReference>
<dbReference type="GO" id="GO:0015937">
    <property type="term" value="P:coenzyme A biosynthetic process"/>
    <property type="evidence" value="ECO:0007669"/>
    <property type="project" value="UniProtKB-UniRule"/>
</dbReference>
<feature type="binding site" evidence="3">
    <location>
        <position position="335"/>
    </location>
    <ligand>
        <name>CTP</name>
        <dbReference type="ChEBI" id="CHEBI:37563"/>
    </ligand>
</feature>
<comment type="caution">
    <text evidence="7">The sequence shown here is derived from an EMBL/GenBank/DDBJ whole genome shotgun (WGS) entry which is preliminary data.</text>
</comment>
<dbReference type="InterPro" id="IPR036551">
    <property type="entry name" value="Flavin_trans-like"/>
</dbReference>
<dbReference type="SUPFAM" id="SSF102645">
    <property type="entry name" value="CoaB-like"/>
    <property type="match status" value="1"/>
</dbReference>
<comment type="pathway">
    <text evidence="3 4">Cofactor biosynthesis; coenzyme A biosynthesis; CoA from (R)-pantothenate: step 2/5.</text>
</comment>
<dbReference type="Proteomes" id="UP000183924">
    <property type="component" value="Unassembled WGS sequence"/>
</dbReference>
<dbReference type="GO" id="GO:0010181">
    <property type="term" value="F:FMN binding"/>
    <property type="evidence" value="ECO:0007669"/>
    <property type="project" value="UniProtKB-UniRule"/>
</dbReference>
<reference evidence="7 8" key="1">
    <citation type="submission" date="2016-03" db="EMBL/GenBank/DDBJ databases">
        <title>Comparative genomics of Rickettsiella.</title>
        <authorList>
            <person name="Chandler C."/>
            <person name="Wang Y."/>
        </authorList>
    </citation>
    <scope>NUCLEOTIDE SEQUENCE [LARGE SCALE GENOMIC DNA]</scope>
    <source>
        <strain evidence="7 8">RCFS May 2013</strain>
    </source>
</reference>
<keyword evidence="3" id="KW-0511">Multifunctional enzyme</keyword>
<feature type="binding site" evidence="3">
    <location>
        <position position="321"/>
    </location>
    <ligand>
        <name>CTP</name>
        <dbReference type="ChEBI" id="CHEBI:37563"/>
    </ligand>
</feature>
<keyword evidence="3 4" id="KW-0288">FMN</keyword>
<evidence type="ECO:0000256" key="1">
    <source>
        <dbReference type="ARBA" id="ARBA00022793"/>
    </source>
</evidence>
<comment type="catalytic activity">
    <reaction evidence="3 4">
        <text>N-[(R)-4-phosphopantothenoyl]-L-cysteine + H(+) = (R)-4'-phosphopantetheine + CO2</text>
        <dbReference type="Rhea" id="RHEA:16793"/>
        <dbReference type="ChEBI" id="CHEBI:15378"/>
        <dbReference type="ChEBI" id="CHEBI:16526"/>
        <dbReference type="ChEBI" id="CHEBI:59458"/>
        <dbReference type="ChEBI" id="CHEBI:61723"/>
        <dbReference type="EC" id="4.1.1.36"/>
    </reaction>
</comment>
<evidence type="ECO:0000313" key="8">
    <source>
        <dbReference type="Proteomes" id="UP000183924"/>
    </source>
</evidence>
<dbReference type="EC" id="4.1.1.36" evidence="3"/>
<comment type="function">
    <text evidence="4">Catalyzes two steps in the biosynthesis of coenzyme A. In the first step cysteine is conjugated to 4'-phosphopantothenate to form 4-phosphopantothenoylcysteine, in the latter compound is decarboxylated to form 4'-phosphopantotheine.</text>
</comment>
<dbReference type="Pfam" id="PF02441">
    <property type="entry name" value="Flavoprotein"/>
    <property type="match status" value="1"/>
</dbReference>
<dbReference type="InterPro" id="IPR007085">
    <property type="entry name" value="DNA/pantothenate-metab_flavo_C"/>
</dbReference>
<keyword evidence="1 3" id="KW-0210">Decarboxylase</keyword>
<dbReference type="EMBL" id="LUKY01000029">
    <property type="protein sequence ID" value="OIZ95749.1"/>
    <property type="molecule type" value="Genomic_DNA"/>
</dbReference>
<dbReference type="InterPro" id="IPR005252">
    <property type="entry name" value="CoaBC"/>
</dbReference>
<gene>
    <name evidence="3" type="primary">coaBC</name>
    <name evidence="7" type="ORF">A1D18_01035</name>
</gene>
<evidence type="ECO:0000259" key="6">
    <source>
        <dbReference type="Pfam" id="PF04127"/>
    </source>
</evidence>
<dbReference type="Gene3D" id="3.40.50.1950">
    <property type="entry name" value="Flavin prenyltransferase-like"/>
    <property type="match status" value="1"/>
</dbReference>
<dbReference type="GO" id="GO:0004632">
    <property type="term" value="F:phosphopantothenate--cysteine ligase activity"/>
    <property type="evidence" value="ECO:0007669"/>
    <property type="project" value="UniProtKB-UniRule"/>
</dbReference>
<dbReference type="EC" id="6.3.2.5" evidence="3"/>
<feature type="binding site" evidence="3">
    <location>
        <position position="285"/>
    </location>
    <ligand>
        <name>CTP</name>
        <dbReference type="ChEBI" id="CHEBI:37563"/>
    </ligand>
</feature>
<dbReference type="InterPro" id="IPR003382">
    <property type="entry name" value="Flavoprotein"/>
</dbReference>